<dbReference type="STRING" id="946122.A0A0C2WYE0"/>
<proteinExistence type="predicted"/>
<dbReference type="HOGENOM" id="CLU_735603_0_0_1"/>
<feature type="region of interest" description="Disordered" evidence="1">
    <location>
        <begin position="52"/>
        <end position="82"/>
    </location>
</feature>
<keyword evidence="3" id="KW-1185">Reference proteome</keyword>
<feature type="compositionally biased region" description="Polar residues" evidence="1">
    <location>
        <begin position="216"/>
        <end position="235"/>
    </location>
</feature>
<dbReference type="OrthoDB" id="3017672at2759"/>
<evidence type="ECO:0000313" key="2">
    <source>
        <dbReference type="EMBL" id="KIL61861.1"/>
    </source>
</evidence>
<dbReference type="AlphaFoldDB" id="A0A0C2WYE0"/>
<organism evidence="2 3">
    <name type="scientific">Amanita muscaria (strain Koide BX008)</name>
    <dbReference type="NCBI Taxonomy" id="946122"/>
    <lineage>
        <taxon>Eukaryota</taxon>
        <taxon>Fungi</taxon>
        <taxon>Dikarya</taxon>
        <taxon>Basidiomycota</taxon>
        <taxon>Agaricomycotina</taxon>
        <taxon>Agaricomycetes</taxon>
        <taxon>Agaricomycetidae</taxon>
        <taxon>Agaricales</taxon>
        <taxon>Pluteineae</taxon>
        <taxon>Amanitaceae</taxon>
        <taxon>Amanita</taxon>
    </lineage>
</organism>
<evidence type="ECO:0000313" key="3">
    <source>
        <dbReference type="Proteomes" id="UP000054549"/>
    </source>
</evidence>
<feature type="compositionally biased region" description="Polar residues" evidence="1">
    <location>
        <begin position="55"/>
        <end position="76"/>
    </location>
</feature>
<dbReference type="EMBL" id="KN818278">
    <property type="protein sequence ID" value="KIL61861.1"/>
    <property type="molecule type" value="Genomic_DNA"/>
</dbReference>
<feature type="region of interest" description="Disordered" evidence="1">
    <location>
        <begin position="276"/>
        <end position="305"/>
    </location>
</feature>
<accession>A0A0C2WYE0</accession>
<reference evidence="2 3" key="1">
    <citation type="submission" date="2014-04" db="EMBL/GenBank/DDBJ databases">
        <title>Evolutionary Origins and Diversification of the Mycorrhizal Mutualists.</title>
        <authorList>
            <consortium name="DOE Joint Genome Institute"/>
            <consortium name="Mycorrhizal Genomics Consortium"/>
            <person name="Kohler A."/>
            <person name="Kuo A."/>
            <person name="Nagy L.G."/>
            <person name="Floudas D."/>
            <person name="Copeland A."/>
            <person name="Barry K.W."/>
            <person name="Cichocki N."/>
            <person name="Veneault-Fourrey C."/>
            <person name="LaButti K."/>
            <person name="Lindquist E.A."/>
            <person name="Lipzen A."/>
            <person name="Lundell T."/>
            <person name="Morin E."/>
            <person name="Murat C."/>
            <person name="Riley R."/>
            <person name="Ohm R."/>
            <person name="Sun H."/>
            <person name="Tunlid A."/>
            <person name="Henrissat B."/>
            <person name="Grigoriev I.V."/>
            <person name="Hibbett D.S."/>
            <person name="Martin F."/>
        </authorList>
    </citation>
    <scope>NUCLEOTIDE SEQUENCE [LARGE SCALE GENOMIC DNA]</scope>
    <source>
        <strain evidence="2 3">Koide BX008</strain>
    </source>
</reference>
<protein>
    <submittedName>
        <fullName evidence="2">Uncharacterized protein</fullName>
    </submittedName>
</protein>
<dbReference type="InParanoid" id="A0A0C2WYE0"/>
<name>A0A0C2WYE0_AMAMK</name>
<evidence type="ECO:0000256" key="1">
    <source>
        <dbReference type="SAM" id="MobiDB-lite"/>
    </source>
</evidence>
<gene>
    <name evidence="2" type="ORF">M378DRAFT_179903</name>
</gene>
<feature type="region of interest" description="Disordered" evidence="1">
    <location>
        <begin position="207"/>
        <end position="244"/>
    </location>
</feature>
<feature type="compositionally biased region" description="Polar residues" evidence="1">
    <location>
        <begin position="285"/>
        <end position="302"/>
    </location>
</feature>
<dbReference type="Proteomes" id="UP000054549">
    <property type="component" value="Unassembled WGS sequence"/>
</dbReference>
<sequence>MQFPSLADMMDHRPLDQLHHCWQVATNYVEQHAQTPEEMREGKRRLKKELREFTTGESSSPCSSVSTFDDSPSNLPLTHGLSKRPAGYPPTILWTYYDYKTHCHASNQRIGSVPFAIRHADGQPISQTEWASIAAVVKYVEYDLLVIVKSRDASGKLFRRPDTSYYKSHHREQWDLTINKLESVCPILGLCVDHWKAEMVLRWALQDQRDPEDPRQISNTRPDGQVDPNANSAQPSTTSSSTAVKRTRDLSIIDVYPSKKSSSNVASLAKAFDMNHPTPPAPVHTASTSTLNAATQPNSPTHTPKYDMRRFTLQQKLKTRYKADLYQLVTRLQLANVTRRTLKPDLVTIIVNAALADKALELEVDQTLFATSGHNT</sequence>